<reference evidence="2" key="1">
    <citation type="journal article" date="2022" name="bioRxiv">
        <title>Sequencing and chromosome-scale assembly of the giantPleurodeles waltlgenome.</title>
        <authorList>
            <person name="Brown T."/>
            <person name="Elewa A."/>
            <person name="Iarovenko S."/>
            <person name="Subramanian E."/>
            <person name="Araus A.J."/>
            <person name="Petzold A."/>
            <person name="Susuki M."/>
            <person name="Suzuki K.-i.T."/>
            <person name="Hayashi T."/>
            <person name="Toyoda A."/>
            <person name="Oliveira C."/>
            <person name="Osipova E."/>
            <person name="Leigh N.D."/>
            <person name="Simon A."/>
            <person name="Yun M.H."/>
        </authorList>
    </citation>
    <scope>NUCLEOTIDE SEQUENCE</scope>
    <source>
        <strain evidence="2">20211129_DDA</strain>
        <tissue evidence="2">Liver</tissue>
    </source>
</reference>
<comment type="caution">
    <text evidence="2">The sequence shown here is derived from an EMBL/GenBank/DDBJ whole genome shotgun (WGS) entry which is preliminary data.</text>
</comment>
<keyword evidence="3" id="KW-1185">Reference proteome</keyword>
<gene>
    <name evidence="2" type="ORF">NDU88_012710</name>
</gene>
<proteinExistence type="predicted"/>
<evidence type="ECO:0000313" key="2">
    <source>
        <dbReference type="EMBL" id="KAJ1146434.1"/>
    </source>
</evidence>
<organism evidence="2 3">
    <name type="scientific">Pleurodeles waltl</name>
    <name type="common">Iberian ribbed newt</name>
    <dbReference type="NCBI Taxonomy" id="8319"/>
    <lineage>
        <taxon>Eukaryota</taxon>
        <taxon>Metazoa</taxon>
        <taxon>Chordata</taxon>
        <taxon>Craniata</taxon>
        <taxon>Vertebrata</taxon>
        <taxon>Euteleostomi</taxon>
        <taxon>Amphibia</taxon>
        <taxon>Batrachia</taxon>
        <taxon>Caudata</taxon>
        <taxon>Salamandroidea</taxon>
        <taxon>Salamandridae</taxon>
        <taxon>Pleurodelinae</taxon>
        <taxon>Pleurodeles</taxon>
    </lineage>
</organism>
<dbReference type="AlphaFoldDB" id="A0AAV7R5E2"/>
<protein>
    <submittedName>
        <fullName evidence="2">Uncharacterized protein</fullName>
    </submittedName>
</protein>
<evidence type="ECO:0000256" key="1">
    <source>
        <dbReference type="SAM" id="MobiDB-lite"/>
    </source>
</evidence>
<feature type="region of interest" description="Disordered" evidence="1">
    <location>
        <begin position="17"/>
        <end position="97"/>
    </location>
</feature>
<evidence type="ECO:0000313" key="3">
    <source>
        <dbReference type="Proteomes" id="UP001066276"/>
    </source>
</evidence>
<accession>A0AAV7R5E2</accession>
<name>A0AAV7R5E2_PLEWA</name>
<sequence>MDGKSKTFFDAGELQASLDGLGEDTSQCPLDLPAMEKDPLAPKSPEKHTRGPQHKDKNQHMQRNKEKLLNAVAEHTEDRGSTNPTHHLNRACLWFDD</sequence>
<dbReference type="EMBL" id="JANPWB010000010">
    <property type="protein sequence ID" value="KAJ1146434.1"/>
    <property type="molecule type" value="Genomic_DNA"/>
</dbReference>
<feature type="compositionally biased region" description="Basic and acidic residues" evidence="1">
    <location>
        <begin position="34"/>
        <end position="80"/>
    </location>
</feature>
<dbReference type="Proteomes" id="UP001066276">
    <property type="component" value="Chromosome 6"/>
</dbReference>